<organism evidence="13 14">
    <name type="scientific">Sinocyclocheilus rhinocerous</name>
    <dbReference type="NCBI Taxonomy" id="307959"/>
    <lineage>
        <taxon>Eukaryota</taxon>
        <taxon>Metazoa</taxon>
        <taxon>Chordata</taxon>
        <taxon>Craniata</taxon>
        <taxon>Vertebrata</taxon>
        <taxon>Euteleostomi</taxon>
        <taxon>Actinopterygii</taxon>
        <taxon>Neopterygii</taxon>
        <taxon>Teleostei</taxon>
        <taxon>Ostariophysi</taxon>
        <taxon>Cypriniformes</taxon>
        <taxon>Cyprinidae</taxon>
        <taxon>Cyprininae</taxon>
        <taxon>Sinocyclocheilus</taxon>
    </lineage>
</organism>
<evidence type="ECO:0000259" key="11">
    <source>
        <dbReference type="PROSITE" id="PS50234"/>
    </source>
</evidence>
<dbReference type="PROSITE" id="PS51468">
    <property type="entry name" value="VIT"/>
    <property type="match status" value="1"/>
</dbReference>
<feature type="domain" description="VIT" evidence="12">
    <location>
        <begin position="1"/>
        <end position="117"/>
    </location>
</feature>
<evidence type="ECO:0000256" key="2">
    <source>
        <dbReference type="ARBA" id="ARBA00010158"/>
    </source>
</evidence>
<comment type="similarity">
    <text evidence="2">Belongs to the ITIH family.</text>
</comment>
<dbReference type="PROSITE" id="PS50234">
    <property type="entry name" value="VWFA"/>
    <property type="match status" value="1"/>
</dbReference>
<evidence type="ECO:0000256" key="9">
    <source>
        <dbReference type="ARBA" id="ARBA00037051"/>
    </source>
</evidence>
<dbReference type="InterPro" id="IPR002035">
    <property type="entry name" value="VWF_A"/>
</dbReference>
<dbReference type="GO" id="GO:0030212">
    <property type="term" value="P:hyaluronan metabolic process"/>
    <property type="evidence" value="ECO:0007669"/>
    <property type="project" value="InterPro"/>
</dbReference>
<dbReference type="Pfam" id="PF08487">
    <property type="entry name" value="VIT"/>
    <property type="match status" value="1"/>
</dbReference>
<dbReference type="SMART" id="SM00327">
    <property type="entry name" value="VWA"/>
    <property type="match status" value="1"/>
</dbReference>
<sequence>DTQVQSTRMDCKVASRFAHTVMTTKALNTANASQEVFFEVDLPKTAFITNFSIEIEGRIYVSEVKEKEQARQQYESAVSSGQTAGLVKASGRKMEKFSVSVNIAPQSSVTFTLTYEELLQRRLGSYEIMLGIRPKQLVQNFEIVVDIYEPKGIAFVDVNGTFITNELLPLVKQTVTDKKAHVYFSPTLEQQKTCSDCEDTLIDGDLFIRYDVNHPQDIGEIQIINGYFVHFFAPDDLPQMPKNAVFVIDRSGSMEGEKMKQTREALMTILSELELHEDDYFGLVTFDDTIESWRPFLSKATPENVTEAKEFVRTIKGLLYAVDMLTSEKSDYFPDMSMIILLTDGRPSQQDLSNIQENVRNAINGSMSLFCLGFGYDVDYSLLDTLAKQNDGLARRVYEASDAALQLQGFYDEVATPLLLEVNLNYPGNDVTDLTQSHFRQFFKGSEIVVAGRLQELETNTFQAEVSAHGLEDQFVVEGLAIAEEWDSVFPDQEYIFGDFTERLWAYLTIQQLLDKREKCSPEDEENVTAEALDLSLRYNFVTPLTSMVVTKPETEDEDEPLIADKLTEGTLISTLKINLHVLSLAVDGDPHFIIELPDQNDALCFNIDDKPGTIFNLVRDPLTGIVVNGQIIGDKKVIPGNKMHTYFGRFGIVHEKFGIRLMVSTKEISVSENEKQAKFSWINNKTLEGLNMDLQVSKDLSLTVTLRNSVKFLIILHKIWQKHPYHQDYLGFYTLDSHHLSNNVHGLLGQFYHGVNFEVSDLFPGKDPDKQDANMFVKGNKLTVTRGWKRDFRQDVKNGEKVPCWFIHNNGTGLLDGVHTDYIISGLFKTI</sequence>
<protein>
    <recommendedName>
        <fullName evidence="10">Inter-alpha-trypsin inhibitor heavy chain H3</fullName>
    </recommendedName>
</protein>
<evidence type="ECO:0000256" key="8">
    <source>
        <dbReference type="ARBA" id="ARBA00023180"/>
    </source>
</evidence>
<accession>A0A673GWJ4</accession>
<evidence type="ECO:0000256" key="1">
    <source>
        <dbReference type="ARBA" id="ARBA00004613"/>
    </source>
</evidence>
<evidence type="ECO:0000256" key="6">
    <source>
        <dbReference type="ARBA" id="ARBA00022900"/>
    </source>
</evidence>
<comment type="function">
    <text evidence="9">May act as a carrier of hyaluronan in serum or as a binding protein between hyaluronan and other matrix protein, including those on cell surfaces in tissues to regulate the localization, synthesis and degradation of hyaluronan which are essential to cells undergoing biological processes.</text>
</comment>
<dbReference type="InterPro" id="IPR010600">
    <property type="entry name" value="ITI_HC_C"/>
</dbReference>
<keyword evidence="3" id="KW-0964">Secreted</keyword>
<dbReference type="SUPFAM" id="SSF53300">
    <property type="entry name" value="vWA-like"/>
    <property type="match status" value="1"/>
</dbReference>
<gene>
    <name evidence="13" type="primary">LOC107744852</name>
</gene>
<keyword evidence="7" id="KW-0654">Proteoglycan</keyword>
<keyword evidence="14" id="KW-1185">Reference proteome</keyword>
<dbReference type="InterPro" id="IPR050934">
    <property type="entry name" value="ITIH"/>
</dbReference>
<reference evidence="13" key="2">
    <citation type="submission" date="2025-09" db="UniProtKB">
        <authorList>
            <consortium name="Ensembl"/>
        </authorList>
    </citation>
    <scope>IDENTIFICATION</scope>
</reference>
<dbReference type="Ensembl" id="ENSSRHT00000018225.1">
    <property type="protein sequence ID" value="ENSSRHP00000017660.1"/>
    <property type="gene ID" value="ENSSRHG00000009627.1"/>
</dbReference>
<dbReference type="InterPro" id="IPR036465">
    <property type="entry name" value="vWFA_dom_sf"/>
</dbReference>
<dbReference type="SMART" id="SM00609">
    <property type="entry name" value="VIT"/>
    <property type="match status" value="1"/>
</dbReference>
<dbReference type="PANTHER" id="PTHR10338:SF115">
    <property type="entry name" value="INTER-ALPHA-TRYPSIN INHIBITOR HEAVY CHAIN H3"/>
    <property type="match status" value="1"/>
</dbReference>
<evidence type="ECO:0000256" key="10">
    <source>
        <dbReference type="ARBA" id="ARBA00039924"/>
    </source>
</evidence>
<keyword evidence="4" id="KW-0646">Protease inhibitor</keyword>
<dbReference type="Gene3D" id="3.40.50.410">
    <property type="entry name" value="von Willebrand factor, type A domain"/>
    <property type="match status" value="1"/>
</dbReference>
<keyword evidence="5" id="KW-0732">Signal</keyword>
<evidence type="ECO:0000256" key="4">
    <source>
        <dbReference type="ARBA" id="ARBA00022690"/>
    </source>
</evidence>
<proteinExistence type="inferred from homology"/>
<feature type="domain" description="VWFA" evidence="11">
    <location>
        <begin position="243"/>
        <end position="414"/>
    </location>
</feature>
<evidence type="ECO:0000256" key="3">
    <source>
        <dbReference type="ARBA" id="ARBA00022525"/>
    </source>
</evidence>
<evidence type="ECO:0000313" key="13">
    <source>
        <dbReference type="Ensembl" id="ENSSRHP00000017660.1"/>
    </source>
</evidence>
<dbReference type="PANTHER" id="PTHR10338">
    <property type="entry name" value="INTER-ALPHA-TRYPSIN INHIBITOR HEAVY CHAIN FAMILY MEMBER"/>
    <property type="match status" value="1"/>
</dbReference>
<dbReference type="InterPro" id="IPR013694">
    <property type="entry name" value="VIT"/>
</dbReference>
<evidence type="ECO:0000256" key="7">
    <source>
        <dbReference type="ARBA" id="ARBA00022974"/>
    </source>
</evidence>
<comment type="subcellular location">
    <subcellularLocation>
        <location evidence="1">Secreted</location>
    </subcellularLocation>
</comment>
<dbReference type="GO" id="GO:0004867">
    <property type="term" value="F:serine-type endopeptidase inhibitor activity"/>
    <property type="evidence" value="ECO:0007669"/>
    <property type="project" value="UniProtKB-KW"/>
</dbReference>
<evidence type="ECO:0000259" key="12">
    <source>
        <dbReference type="PROSITE" id="PS51468"/>
    </source>
</evidence>
<dbReference type="GO" id="GO:0005576">
    <property type="term" value="C:extracellular region"/>
    <property type="evidence" value="ECO:0007669"/>
    <property type="project" value="UniProtKB-SubCell"/>
</dbReference>
<dbReference type="AlphaFoldDB" id="A0A673GWJ4"/>
<evidence type="ECO:0000256" key="5">
    <source>
        <dbReference type="ARBA" id="ARBA00022729"/>
    </source>
</evidence>
<evidence type="ECO:0000313" key="14">
    <source>
        <dbReference type="Proteomes" id="UP000472270"/>
    </source>
</evidence>
<name>A0A673GWJ4_9TELE</name>
<dbReference type="Pfam" id="PF00092">
    <property type="entry name" value="VWA"/>
    <property type="match status" value="1"/>
</dbReference>
<dbReference type="Pfam" id="PF06668">
    <property type="entry name" value="ITI_HC_C"/>
    <property type="match status" value="1"/>
</dbReference>
<keyword evidence="8" id="KW-0325">Glycoprotein</keyword>
<dbReference type="Proteomes" id="UP000472270">
    <property type="component" value="Unassembled WGS sequence"/>
</dbReference>
<keyword evidence="6" id="KW-0722">Serine protease inhibitor</keyword>
<reference evidence="13" key="1">
    <citation type="submission" date="2025-08" db="UniProtKB">
        <authorList>
            <consortium name="Ensembl"/>
        </authorList>
    </citation>
    <scope>IDENTIFICATION</scope>
</reference>